<keyword evidence="8" id="KW-1185">Reference proteome</keyword>
<feature type="transmembrane region" description="Helical" evidence="6">
    <location>
        <begin position="12"/>
        <end position="35"/>
    </location>
</feature>
<dbReference type="EMBL" id="WJXZ01000002">
    <property type="protein sequence ID" value="MRS60727.1"/>
    <property type="molecule type" value="Genomic_DNA"/>
</dbReference>
<dbReference type="OrthoDB" id="7011692at2"/>
<dbReference type="PANTHER" id="PTHR30250">
    <property type="entry name" value="PST FAMILY PREDICTED COLANIC ACID TRANSPORTER"/>
    <property type="match status" value="1"/>
</dbReference>
<evidence type="ECO:0000256" key="3">
    <source>
        <dbReference type="ARBA" id="ARBA00022692"/>
    </source>
</evidence>
<dbReference type="Proteomes" id="UP000441754">
    <property type="component" value="Unassembled WGS sequence"/>
</dbReference>
<evidence type="ECO:0000256" key="2">
    <source>
        <dbReference type="ARBA" id="ARBA00022475"/>
    </source>
</evidence>
<dbReference type="GO" id="GO:0005886">
    <property type="term" value="C:plasma membrane"/>
    <property type="evidence" value="ECO:0007669"/>
    <property type="project" value="UniProtKB-SubCell"/>
</dbReference>
<sequence>MSTAKRLISGTAASWAAIGVTMVTQVALVPIFLSYWDIKTYGIWIAIQALLNVLSTMDRGFNDFLEYEFLKLGIPKKKQIGLALWSGVFVIVIISIVETILVYYLSFYLNVEVLLEESKVKDPGFLYEIRWSLMIQWIIWSIANIVGLFGRSLSAFGYFPRMGWWGVLVSVSNSTVSVIVVICGGSILSANIGIGISSVVILLLQYIDISKLLNKVGIPSTRYSLRLGFKYYFTSFGLSARYFLENFRQQGIRLIILPFSGVKGLTTFSTIRTVANVSQQGLLTITHPLLPELMRFLGEKDQDKMEASFGTVWLVLLFILAPGVVILQVVAPSLFLIWTKGQIEFIPPLFAALSIGVLFFALAQPAMAVIVGNNHLKQQIILSVLSALIVVATMFLLIPQMGVLGAGIALLVAEIAAAIGFIRFASRWLPTSGLKWPVKVFSIALLSVLIAAVGIMIMIYYTPLKWQAFAITILALYWNAIRYYKNMPFLATQQINSLFRKLSLSTKTV</sequence>
<feature type="transmembrane region" description="Helical" evidence="6">
    <location>
        <begin position="41"/>
        <end position="61"/>
    </location>
</feature>
<evidence type="ECO:0000256" key="1">
    <source>
        <dbReference type="ARBA" id="ARBA00004651"/>
    </source>
</evidence>
<feature type="transmembrane region" description="Helical" evidence="6">
    <location>
        <begin position="466"/>
        <end position="484"/>
    </location>
</feature>
<evidence type="ECO:0000313" key="8">
    <source>
        <dbReference type="Proteomes" id="UP000441754"/>
    </source>
</evidence>
<comment type="caution">
    <text evidence="7">The sequence shown here is derived from an EMBL/GenBank/DDBJ whole genome shotgun (WGS) entry which is preliminary data.</text>
</comment>
<feature type="transmembrane region" description="Helical" evidence="6">
    <location>
        <begin position="404"/>
        <end position="426"/>
    </location>
</feature>
<comment type="subcellular location">
    <subcellularLocation>
        <location evidence="1">Cell membrane</location>
        <topology evidence="1">Multi-pass membrane protein</topology>
    </subcellularLocation>
</comment>
<keyword evidence="2" id="KW-1003">Cell membrane</keyword>
<evidence type="ECO:0008006" key="9">
    <source>
        <dbReference type="Google" id="ProtNLM"/>
    </source>
</evidence>
<keyword evidence="3 6" id="KW-0812">Transmembrane</keyword>
<keyword evidence="4 6" id="KW-1133">Transmembrane helix</keyword>
<accession>A0A7K0EFX2</accession>
<feature type="transmembrane region" description="Helical" evidence="6">
    <location>
        <begin position="438"/>
        <end position="460"/>
    </location>
</feature>
<dbReference type="RefSeq" id="WP_154173958.1">
    <property type="nucleotide sequence ID" value="NZ_WJXZ01000002.1"/>
</dbReference>
<feature type="transmembrane region" description="Helical" evidence="6">
    <location>
        <begin position="129"/>
        <end position="150"/>
    </location>
</feature>
<gene>
    <name evidence="7" type="ORF">GJJ30_05430</name>
</gene>
<evidence type="ECO:0000256" key="5">
    <source>
        <dbReference type="ARBA" id="ARBA00023136"/>
    </source>
</evidence>
<feature type="transmembrane region" description="Helical" evidence="6">
    <location>
        <begin position="82"/>
        <end position="109"/>
    </location>
</feature>
<dbReference type="InterPro" id="IPR050833">
    <property type="entry name" value="Poly_Biosynth_Transport"/>
</dbReference>
<dbReference type="PANTHER" id="PTHR30250:SF26">
    <property type="entry name" value="PSMA PROTEIN"/>
    <property type="match status" value="1"/>
</dbReference>
<feature type="transmembrane region" description="Helical" evidence="6">
    <location>
        <begin position="380"/>
        <end position="398"/>
    </location>
</feature>
<evidence type="ECO:0000256" key="6">
    <source>
        <dbReference type="SAM" id="Phobius"/>
    </source>
</evidence>
<reference evidence="7 8" key="1">
    <citation type="journal article" date="2018" name="Antonie Van Leeuwenhoek">
        <title>Larkinella terrae sp. nov., isolated from soil on Jeju Island, South Korea.</title>
        <authorList>
            <person name="Ten L.N."/>
            <person name="Jeon J."/>
            <person name="Park S.J."/>
            <person name="Park S."/>
            <person name="Lee S.Y."/>
            <person name="Kim M.K."/>
            <person name="Jung H.Y."/>
        </authorList>
    </citation>
    <scope>NUCLEOTIDE SEQUENCE [LARGE SCALE GENOMIC DNA]</scope>
    <source>
        <strain evidence="7 8">KCTC 52001</strain>
    </source>
</reference>
<feature type="transmembrane region" description="Helical" evidence="6">
    <location>
        <begin position="188"/>
        <end position="207"/>
    </location>
</feature>
<name>A0A7K0EFX2_9BACT</name>
<feature type="transmembrane region" description="Helical" evidence="6">
    <location>
        <begin position="350"/>
        <end position="371"/>
    </location>
</feature>
<dbReference type="AlphaFoldDB" id="A0A7K0EFX2"/>
<feature type="transmembrane region" description="Helical" evidence="6">
    <location>
        <begin position="312"/>
        <end position="338"/>
    </location>
</feature>
<organism evidence="7 8">
    <name type="scientific">Larkinella terrae</name>
    <dbReference type="NCBI Taxonomy" id="2025311"/>
    <lineage>
        <taxon>Bacteria</taxon>
        <taxon>Pseudomonadati</taxon>
        <taxon>Bacteroidota</taxon>
        <taxon>Cytophagia</taxon>
        <taxon>Cytophagales</taxon>
        <taxon>Spirosomataceae</taxon>
        <taxon>Larkinella</taxon>
    </lineage>
</organism>
<keyword evidence="5 6" id="KW-0472">Membrane</keyword>
<evidence type="ECO:0000313" key="7">
    <source>
        <dbReference type="EMBL" id="MRS60727.1"/>
    </source>
</evidence>
<protein>
    <recommendedName>
        <fullName evidence="9">Oligosaccharide flippase family protein</fullName>
    </recommendedName>
</protein>
<proteinExistence type="predicted"/>
<evidence type="ECO:0000256" key="4">
    <source>
        <dbReference type="ARBA" id="ARBA00022989"/>
    </source>
</evidence>